<protein>
    <recommendedName>
        <fullName evidence="1">Phlebovirus glycoprotein G2 fusion domain-containing protein</fullName>
    </recommendedName>
</protein>
<keyword evidence="3" id="KW-1185">Reference proteome</keyword>
<dbReference type="EMBL" id="CAJFCW020000003">
    <property type="protein sequence ID" value="CAG9101679.1"/>
    <property type="molecule type" value="Genomic_DNA"/>
</dbReference>
<dbReference type="EMBL" id="CAJFDH010000003">
    <property type="protein sequence ID" value="CAD5213857.1"/>
    <property type="molecule type" value="Genomic_DNA"/>
</dbReference>
<dbReference type="Pfam" id="PF07245">
    <property type="entry name" value="Phlebovirus_G2"/>
    <property type="match status" value="1"/>
</dbReference>
<gene>
    <name evidence="2" type="ORF">BOKJ2_LOCUS5302</name>
</gene>
<comment type="caution">
    <text evidence="2">The sequence shown here is derived from an EMBL/GenBank/DDBJ whole genome shotgun (WGS) entry which is preliminary data.</text>
</comment>
<dbReference type="Proteomes" id="UP000783686">
    <property type="component" value="Unassembled WGS sequence"/>
</dbReference>
<evidence type="ECO:0000259" key="1">
    <source>
        <dbReference type="Pfam" id="PF07245"/>
    </source>
</evidence>
<dbReference type="Proteomes" id="UP000614601">
    <property type="component" value="Unassembled WGS sequence"/>
</dbReference>
<reference evidence="2" key="1">
    <citation type="submission" date="2020-09" db="EMBL/GenBank/DDBJ databases">
        <authorList>
            <person name="Kikuchi T."/>
        </authorList>
    </citation>
    <scope>NUCLEOTIDE SEQUENCE</scope>
    <source>
        <strain evidence="2">SH1</strain>
    </source>
</reference>
<proteinExistence type="predicted"/>
<feature type="domain" description="Phlebovirus glycoprotein G2 fusion" evidence="1">
    <location>
        <begin position="99"/>
        <end position="354"/>
    </location>
</feature>
<organism evidence="2 3">
    <name type="scientific">Bursaphelenchus okinawaensis</name>
    <dbReference type="NCBI Taxonomy" id="465554"/>
    <lineage>
        <taxon>Eukaryota</taxon>
        <taxon>Metazoa</taxon>
        <taxon>Ecdysozoa</taxon>
        <taxon>Nematoda</taxon>
        <taxon>Chromadorea</taxon>
        <taxon>Rhabditida</taxon>
        <taxon>Tylenchina</taxon>
        <taxon>Tylenchomorpha</taxon>
        <taxon>Aphelenchoidea</taxon>
        <taxon>Aphelenchoididae</taxon>
        <taxon>Bursaphelenchus</taxon>
    </lineage>
</organism>
<dbReference type="InterPro" id="IPR009878">
    <property type="entry name" value="Phlebovirus_G2_fusion"/>
</dbReference>
<sequence length="359" mass="40611">MAAKPHAISYRSPKHLYPLELDPQIKTDTAKEPVSAQPPRKPHTSSKKVLLNYVSILCLLPLALADNETTYEETTRTPKVPDCTLDHCAPWAWECCSALQKTEIQYKCNFHEWYYTRDYIADTESVHRCDHTSSCYESTCEEVDLDDEIDEFSKSVRKAPSYSHCTRACGGLVCGCFFLTPACNFWRLYASPNLTYIYRVGQCPTWTPVVHLIVQQQNTTIPLTLSNGESYNHEGITFTLQSTSQPQLPILQLPLIINDDKAQAIMTAASTLGQPIVGSVGTMQCDEKSARNFRCTFPHEICNCIPSDFDTKCTCTYTNPMELWDLPEVRLPLSSGPVTINYLDKEITNNNPQSYYMQN</sequence>
<dbReference type="OrthoDB" id="5875705at2759"/>
<evidence type="ECO:0000313" key="3">
    <source>
        <dbReference type="Proteomes" id="UP000614601"/>
    </source>
</evidence>
<evidence type="ECO:0000313" key="2">
    <source>
        <dbReference type="EMBL" id="CAD5213857.1"/>
    </source>
</evidence>
<accession>A0A811KED9</accession>
<name>A0A811KED9_9BILA</name>
<dbReference type="AlphaFoldDB" id="A0A811KED9"/>